<feature type="non-terminal residue" evidence="2">
    <location>
        <position position="54"/>
    </location>
</feature>
<proteinExistence type="predicted"/>
<name>A0A0V0YR86_TRISP</name>
<comment type="caution">
    <text evidence="2">The sequence shown here is derived from an EMBL/GenBank/DDBJ whole genome shotgun (WGS) entry which is preliminary data.</text>
</comment>
<keyword evidence="1" id="KW-1133">Transmembrane helix</keyword>
<organism evidence="2 3">
    <name type="scientific">Trichinella spiralis</name>
    <name type="common">Trichina worm</name>
    <dbReference type="NCBI Taxonomy" id="6334"/>
    <lineage>
        <taxon>Eukaryota</taxon>
        <taxon>Metazoa</taxon>
        <taxon>Ecdysozoa</taxon>
        <taxon>Nematoda</taxon>
        <taxon>Enoplea</taxon>
        <taxon>Dorylaimia</taxon>
        <taxon>Trichinellida</taxon>
        <taxon>Trichinellidae</taxon>
        <taxon>Trichinella</taxon>
    </lineage>
</organism>
<protein>
    <submittedName>
        <fullName evidence="2">Uncharacterized protein</fullName>
    </submittedName>
</protein>
<feature type="transmembrane region" description="Helical" evidence="1">
    <location>
        <begin position="12"/>
        <end position="33"/>
    </location>
</feature>
<evidence type="ECO:0000313" key="2">
    <source>
        <dbReference type="EMBL" id="KRY02653.1"/>
    </source>
</evidence>
<keyword evidence="3" id="KW-1185">Reference proteome</keyword>
<reference evidence="2 3" key="1">
    <citation type="submission" date="2015-01" db="EMBL/GenBank/DDBJ databases">
        <title>Evolution of Trichinella species and genotypes.</title>
        <authorList>
            <person name="Korhonen P.K."/>
            <person name="Edoardo P."/>
            <person name="Giuseppe L.R."/>
            <person name="Gasser R.B."/>
        </authorList>
    </citation>
    <scope>NUCLEOTIDE SEQUENCE [LARGE SCALE GENOMIC DNA]</scope>
    <source>
        <strain evidence="2">ISS3</strain>
    </source>
</reference>
<dbReference type="Proteomes" id="UP000054776">
    <property type="component" value="Unassembled WGS sequence"/>
</dbReference>
<dbReference type="InParanoid" id="A0A0V0YR86"/>
<gene>
    <name evidence="2" type="ORF">T01_3749</name>
</gene>
<dbReference type="EMBL" id="JYDH01005967">
    <property type="protein sequence ID" value="KRY02653.1"/>
    <property type="molecule type" value="Genomic_DNA"/>
</dbReference>
<sequence length="54" mass="6174">MMMFKSCSSIVDYICIMAGGMIFTLCQVFNLMFGDLLDYSGFTEELCSFFEVPF</sequence>
<accession>A0A0V0YR86</accession>
<dbReference type="AlphaFoldDB" id="A0A0V0YR86"/>
<keyword evidence="1" id="KW-0472">Membrane</keyword>
<evidence type="ECO:0000313" key="3">
    <source>
        <dbReference type="Proteomes" id="UP000054776"/>
    </source>
</evidence>
<evidence type="ECO:0000256" key="1">
    <source>
        <dbReference type="SAM" id="Phobius"/>
    </source>
</evidence>
<keyword evidence="1" id="KW-0812">Transmembrane</keyword>